<comment type="caution">
    <text evidence="8">The sequence shown here is derived from an EMBL/GenBank/DDBJ whole genome shotgun (WGS) entry which is preliminary data.</text>
</comment>
<feature type="transmembrane region" description="Helical" evidence="6">
    <location>
        <begin position="367"/>
        <end position="388"/>
    </location>
</feature>
<evidence type="ECO:0000313" key="9">
    <source>
        <dbReference type="Proteomes" id="UP001465755"/>
    </source>
</evidence>
<feature type="transmembrane region" description="Helical" evidence="6">
    <location>
        <begin position="122"/>
        <end position="144"/>
    </location>
</feature>
<feature type="domain" description="Amino acid transporter transmembrane" evidence="7">
    <location>
        <begin position="44"/>
        <end position="444"/>
    </location>
</feature>
<dbReference type="Pfam" id="PF01490">
    <property type="entry name" value="Aa_trans"/>
    <property type="match status" value="1"/>
</dbReference>
<dbReference type="GO" id="GO:0005774">
    <property type="term" value="C:vacuolar membrane"/>
    <property type="evidence" value="ECO:0007669"/>
    <property type="project" value="TreeGrafter"/>
</dbReference>
<comment type="subcellular location">
    <subcellularLocation>
        <location evidence="1">Membrane</location>
        <topology evidence="1">Multi-pass membrane protein</topology>
    </subcellularLocation>
</comment>
<dbReference type="GO" id="GO:0015179">
    <property type="term" value="F:L-amino acid transmembrane transporter activity"/>
    <property type="evidence" value="ECO:0007669"/>
    <property type="project" value="TreeGrafter"/>
</dbReference>
<keyword evidence="3" id="KW-0029">Amino-acid transport</keyword>
<protein>
    <recommendedName>
        <fullName evidence="7">Amino acid transporter transmembrane domain-containing protein</fullName>
    </recommendedName>
</protein>
<gene>
    <name evidence="8" type="ORF">WJX73_008874</name>
</gene>
<feature type="transmembrane region" description="Helical" evidence="6">
    <location>
        <begin position="156"/>
        <end position="178"/>
    </location>
</feature>
<dbReference type="EMBL" id="JALJOQ010000277">
    <property type="protein sequence ID" value="KAK9786278.1"/>
    <property type="molecule type" value="Genomic_DNA"/>
</dbReference>
<dbReference type="PANTHER" id="PTHR22950">
    <property type="entry name" value="AMINO ACID TRANSPORTER"/>
    <property type="match status" value="1"/>
</dbReference>
<proteinExistence type="predicted"/>
<evidence type="ECO:0000256" key="5">
    <source>
        <dbReference type="ARBA" id="ARBA00023136"/>
    </source>
</evidence>
<keyword evidence="5 6" id="KW-0472">Membrane</keyword>
<evidence type="ECO:0000256" key="6">
    <source>
        <dbReference type="SAM" id="Phobius"/>
    </source>
</evidence>
<organism evidence="8 9">
    <name type="scientific">Symbiochloris irregularis</name>
    <dbReference type="NCBI Taxonomy" id="706552"/>
    <lineage>
        <taxon>Eukaryota</taxon>
        <taxon>Viridiplantae</taxon>
        <taxon>Chlorophyta</taxon>
        <taxon>core chlorophytes</taxon>
        <taxon>Trebouxiophyceae</taxon>
        <taxon>Trebouxiales</taxon>
        <taxon>Trebouxiaceae</taxon>
        <taxon>Symbiochloris</taxon>
    </lineage>
</organism>
<feature type="transmembrane region" description="Helical" evidence="6">
    <location>
        <begin position="74"/>
        <end position="94"/>
    </location>
</feature>
<evidence type="ECO:0000256" key="1">
    <source>
        <dbReference type="ARBA" id="ARBA00004141"/>
    </source>
</evidence>
<evidence type="ECO:0000256" key="2">
    <source>
        <dbReference type="ARBA" id="ARBA00022692"/>
    </source>
</evidence>
<dbReference type="InterPro" id="IPR013057">
    <property type="entry name" value="AA_transpt_TM"/>
</dbReference>
<feature type="transmembrane region" description="Helical" evidence="6">
    <location>
        <begin position="424"/>
        <end position="444"/>
    </location>
</feature>
<evidence type="ECO:0000313" key="8">
    <source>
        <dbReference type="EMBL" id="KAK9786278.1"/>
    </source>
</evidence>
<evidence type="ECO:0000256" key="3">
    <source>
        <dbReference type="ARBA" id="ARBA00022970"/>
    </source>
</evidence>
<keyword evidence="3" id="KW-0813">Transport</keyword>
<reference evidence="8 9" key="1">
    <citation type="journal article" date="2024" name="Nat. Commun.">
        <title>Phylogenomics reveals the evolutionary origins of lichenization in chlorophyte algae.</title>
        <authorList>
            <person name="Puginier C."/>
            <person name="Libourel C."/>
            <person name="Otte J."/>
            <person name="Skaloud P."/>
            <person name="Haon M."/>
            <person name="Grisel S."/>
            <person name="Petersen M."/>
            <person name="Berrin J.G."/>
            <person name="Delaux P.M."/>
            <person name="Dal Grande F."/>
            <person name="Keller J."/>
        </authorList>
    </citation>
    <scope>NUCLEOTIDE SEQUENCE [LARGE SCALE GENOMIC DNA]</scope>
    <source>
        <strain evidence="8 9">SAG 2036</strain>
    </source>
</reference>
<feature type="transmembrane region" description="Helical" evidence="6">
    <location>
        <begin position="263"/>
        <end position="287"/>
    </location>
</feature>
<feature type="transmembrane region" description="Helical" evidence="6">
    <location>
        <begin position="48"/>
        <end position="68"/>
    </location>
</feature>
<evidence type="ECO:0000256" key="4">
    <source>
        <dbReference type="ARBA" id="ARBA00022989"/>
    </source>
</evidence>
<evidence type="ECO:0000259" key="7">
    <source>
        <dbReference type="Pfam" id="PF01490"/>
    </source>
</evidence>
<name>A0AAW1NMA4_9CHLO</name>
<feature type="transmembrane region" description="Helical" evidence="6">
    <location>
        <begin position="229"/>
        <end position="251"/>
    </location>
</feature>
<accession>A0AAW1NMA4</accession>
<keyword evidence="4 6" id="KW-1133">Transmembrane helix</keyword>
<keyword evidence="9" id="KW-1185">Reference proteome</keyword>
<dbReference type="AlphaFoldDB" id="A0AAW1NMA4"/>
<feature type="transmembrane region" description="Helical" evidence="6">
    <location>
        <begin position="185"/>
        <end position="209"/>
    </location>
</feature>
<feature type="transmembrane region" description="Helical" evidence="6">
    <location>
        <begin position="394"/>
        <end position="417"/>
    </location>
</feature>
<dbReference type="PANTHER" id="PTHR22950:SF685">
    <property type="entry name" value="AMINO ACID TRANSPORTER PROTEIN"/>
    <property type="match status" value="1"/>
</dbReference>
<sequence>MAVEPVAGSAATEPLLQQEQGATAHYRIIVEDADLPSKSNLGVSIPQAVFNLVNIYVGIGLLAMPYAFALSGWMAFAALLATAGLFCLSAHLIIKCFDKLDPGESHTYPALGTAALGPRGQYVVAAFAVAEFFTGSCLVIVVIWQELILCLPEAGVFGMSAFHATVVISLVAVLPLLLIPSFQGLSWLSLLGCCSTLVVVLTVAGVVAIDPLRRKMPHQPPEPHDVLRLGIVQASGIFAISLSGHSSLPALRNSMREPQKFKTVLNAGFISMLFIYAIVGGAGYWYWGRSVTALVTTDLARSSPFAGKSLLIPGVTVDRIVAACVLVNVYTTYPCLVLVIQDMVWSVMPWSQGPSGSVRAPLKVTAAAFRITVFLVGNCIAFAAYSLMGNVMSLMGGICSMCCSLLLPSSFFMLLYWRNVKPSVRWAVFGILTGGLALMVLITIENVLDIRHRLQATQTPLGMQEAAWIFSRQMMTWS</sequence>
<dbReference type="Proteomes" id="UP001465755">
    <property type="component" value="Unassembled WGS sequence"/>
</dbReference>
<keyword evidence="2 6" id="KW-0812">Transmembrane</keyword>